<protein>
    <submittedName>
        <fullName evidence="1">Uncharacterized protein</fullName>
    </submittedName>
</protein>
<accession>A0AAV2B0Y1</accession>
<reference evidence="1 2" key="1">
    <citation type="submission" date="2024-04" db="EMBL/GenBank/DDBJ databases">
        <authorList>
            <person name="Rising A."/>
            <person name="Reimegard J."/>
            <person name="Sonavane S."/>
            <person name="Akerstrom W."/>
            <person name="Nylinder S."/>
            <person name="Hedman E."/>
            <person name="Kallberg Y."/>
        </authorList>
    </citation>
    <scope>NUCLEOTIDE SEQUENCE [LARGE SCALE GENOMIC DNA]</scope>
</reference>
<dbReference type="AlphaFoldDB" id="A0AAV2B0Y1"/>
<organism evidence="1 2">
    <name type="scientific">Larinioides sclopetarius</name>
    <dbReference type="NCBI Taxonomy" id="280406"/>
    <lineage>
        <taxon>Eukaryota</taxon>
        <taxon>Metazoa</taxon>
        <taxon>Ecdysozoa</taxon>
        <taxon>Arthropoda</taxon>
        <taxon>Chelicerata</taxon>
        <taxon>Arachnida</taxon>
        <taxon>Araneae</taxon>
        <taxon>Araneomorphae</taxon>
        <taxon>Entelegynae</taxon>
        <taxon>Araneoidea</taxon>
        <taxon>Araneidae</taxon>
        <taxon>Larinioides</taxon>
    </lineage>
</organism>
<keyword evidence="2" id="KW-1185">Reference proteome</keyword>
<sequence length="168" mass="19160">MDHVVPRKVKEAVWSLQCSCKRKHTARCLKNVNHANFPDERVISCIFLTVWSARTPDLSPYDFSLLGFLEDPVYLGHVTTDGDMKANIVRPICPISKDMLFAIVDHVVKEWILFVSVNSDLLMTTLAFPMHAKPATIQTLIRRTMLSNRWLKELIPSLLGSHTRTCRA</sequence>
<dbReference type="InterPro" id="IPR036397">
    <property type="entry name" value="RNaseH_sf"/>
</dbReference>
<dbReference type="Gene3D" id="3.30.420.10">
    <property type="entry name" value="Ribonuclease H-like superfamily/Ribonuclease H"/>
    <property type="match status" value="1"/>
</dbReference>
<evidence type="ECO:0000313" key="1">
    <source>
        <dbReference type="EMBL" id="CAL1288783.1"/>
    </source>
</evidence>
<dbReference type="EMBL" id="CAXIEN010000237">
    <property type="protein sequence ID" value="CAL1288783.1"/>
    <property type="molecule type" value="Genomic_DNA"/>
</dbReference>
<gene>
    <name evidence="1" type="ORF">LARSCL_LOCUS15542</name>
</gene>
<dbReference type="GO" id="GO:0003676">
    <property type="term" value="F:nucleic acid binding"/>
    <property type="evidence" value="ECO:0007669"/>
    <property type="project" value="InterPro"/>
</dbReference>
<comment type="caution">
    <text evidence="1">The sequence shown here is derived from an EMBL/GenBank/DDBJ whole genome shotgun (WGS) entry which is preliminary data.</text>
</comment>
<name>A0AAV2B0Y1_9ARAC</name>
<dbReference type="Proteomes" id="UP001497382">
    <property type="component" value="Unassembled WGS sequence"/>
</dbReference>
<evidence type="ECO:0000313" key="2">
    <source>
        <dbReference type="Proteomes" id="UP001497382"/>
    </source>
</evidence>
<proteinExistence type="predicted"/>